<name>A0A1E5LEN5_9BACI</name>
<reference evidence="2 3" key="1">
    <citation type="submission" date="2016-08" db="EMBL/GenBank/DDBJ databases">
        <title>Genome of Bacillus solimangrovi GH2-4.</title>
        <authorList>
            <person name="Lim S."/>
            <person name="Kim B.-C."/>
        </authorList>
    </citation>
    <scope>NUCLEOTIDE SEQUENCE [LARGE SCALE GENOMIC DNA]</scope>
    <source>
        <strain evidence="2 3">GH2-4</strain>
    </source>
</reference>
<sequence>MQVIVSFLESFKSTFGVYWDFLLLLFGALIPGVVKVATTKFKRLLVRIRLKNLSDIEDLNVIRICSGTPNYDYNDIHTKVADKKLFIGFPKELRNKVLEHDEKFELHDDFSFDGSNTFEDITQKTEIGNFKELIDKHRMIVANEFVARTNGCLFNRPKFGVYKINYELRKGNDEVPEIRIDFFETDYFTHRVFRSIYHELKSQNHPVSQVNQENIKEYLNKYNSFTTSMGVNAFVITESKLGESIIFSKRSSNAAYSENKFKYNSTVMEGISQTDLDTYEKRVSLQLAVERALTEELGLSKDHQSKHDTKIEFCDFFLEKNYFEIGLTSIVRMDAVFEESISDLPGKDKELEISKLHPVKKSKATIEKFIKDVDIYPQGLFTLKMVCARDMIFINIKKKYINK</sequence>
<keyword evidence="3" id="KW-1185">Reference proteome</keyword>
<dbReference type="RefSeq" id="WP_069717459.1">
    <property type="nucleotide sequence ID" value="NZ_MJEH01000026.1"/>
</dbReference>
<accession>A0A1E5LEN5</accession>
<dbReference type="EMBL" id="MJEH01000026">
    <property type="protein sequence ID" value="OEH92534.1"/>
    <property type="molecule type" value="Genomic_DNA"/>
</dbReference>
<gene>
    <name evidence="2" type="ORF">BFG57_15475</name>
</gene>
<dbReference type="Proteomes" id="UP000095209">
    <property type="component" value="Unassembled WGS sequence"/>
</dbReference>
<proteinExistence type="predicted"/>
<evidence type="ECO:0000313" key="3">
    <source>
        <dbReference type="Proteomes" id="UP000095209"/>
    </source>
</evidence>
<evidence type="ECO:0000313" key="2">
    <source>
        <dbReference type="EMBL" id="OEH92534.1"/>
    </source>
</evidence>
<protein>
    <recommendedName>
        <fullName evidence="4">Nudix hydrolase domain-containing protein</fullName>
    </recommendedName>
</protein>
<keyword evidence="1" id="KW-0812">Transmembrane</keyword>
<dbReference type="OrthoDB" id="2872188at2"/>
<evidence type="ECO:0008006" key="4">
    <source>
        <dbReference type="Google" id="ProtNLM"/>
    </source>
</evidence>
<organism evidence="2 3">
    <name type="scientific">Bacillus solimangrovi</name>
    <dbReference type="NCBI Taxonomy" id="1305675"/>
    <lineage>
        <taxon>Bacteria</taxon>
        <taxon>Bacillati</taxon>
        <taxon>Bacillota</taxon>
        <taxon>Bacilli</taxon>
        <taxon>Bacillales</taxon>
        <taxon>Bacillaceae</taxon>
        <taxon>Bacillus</taxon>
    </lineage>
</organism>
<dbReference type="AlphaFoldDB" id="A0A1E5LEN5"/>
<feature type="transmembrane region" description="Helical" evidence="1">
    <location>
        <begin position="17"/>
        <end position="37"/>
    </location>
</feature>
<comment type="caution">
    <text evidence="2">The sequence shown here is derived from an EMBL/GenBank/DDBJ whole genome shotgun (WGS) entry which is preliminary data.</text>
</comment>
<keyword evidence="1" id="KW-0472">Membrane</keyword>
<evidence type="ECO:0000256" key="1">
    <source>
        <dbReference type="SAM" id="Phobius"/>
    </source>
</evidence>
<keyword evidence="1" id="KW-1133">Transmembrane helix</keyword>